<dbReference type="SUPFAM" id="SSF53850">
    <property type="entry name" value="Periplasmic binding protein-like II"/>
    <property type="match status" value="1"/>
</dbReference>
<keyword evidence="4" id="KW-1185">Reference proteome</keyword>
<gene>
    <name evidence="3" type="ORF">ACFOJ9_21115</name>
</gene>
<comment type="caution">
    <text evidence="3">The sequence shown here is derived from an EMBL/GenBank/DDBJ whole genome shotgun (WGS) entry which is preliminary data.</text>
</comment>
<dbReference type="PANTHER" id="PTHR30537:SF1">
    <property type="entry name" value="HTH-TYPE TRANSCRIPTIONAL REGULATOR PGRR"/>
    <property type="match status" value="1"/>
</dbReference>
<protein>
    <submittedName>
        <fullName evidence="3">LysR substrate-binding domain-containing protein</fullName>
    </submittedName>
</protein>
<name>A0ABV7MT32_9HYPH</name>
<evidence type="ECO:0000259" key="2">
    <source>
        <dbReference type="Pfam" id="PF03466"/>
    </source>
</evidence>
<proteinExistence type="inferred from homology"/>
<dbReference type="RefSeq" id="WP_378980967.1">
    <property type="nucleotide sequence ID" value="NZ_JBHRVD010000001.1"/>
</dbReference>
<sequence>MANLVAVNGQLVVSSRDMALAMQGVGVAFWAEELVRPLIDAGKLVSLLDEWCAPFPGWFLCYQKQRHTSPAVRAFVDFLRHAHTDRQTMSGG</sequence>
<evidence type="ECO:0000313" key="4">
    <source>
        <dbReference type="Proteomes" id="UP001595648"/>
    </source>
</evidence>
<dbReference type="Pfam" id="PF03466">
    <property type="entry name" value="LysR_substrate"/>
    <property type="match status" value="1"/>
</dbReference>
<dbReference type="PANTHER" id="PTHR30537">
    <property type="entry name" value="HTH-TYPE TRANSCRIPTIONAL REGULATOR"/>
    <property type="match status" value="1"/>
</dbReference>
<organism evidence="3 4">
    <name type="scientific">Mesorhizobium cantuariense</name>
    <dbReference type="NCBI Taxonomy" id="1300275"/>
    <lineage>
        <taxon>Bacteria</taxon>
        <taxon>Pseudomonadati</taxon>
        <taxon>Pseudomonadota</taxon>
        <taxon>Alphaproteobacteria</taxon>
        <taxon>Hyphomicrobiales</taxon>
        <taxon>Phyllobacteriaceae</taxon>
        <taxon>Mesorhizobium</taxon>
    </lineage>
</organism>
<dbReference type="Proteomes" id="UP001595648">
    <property type="component" value="Unassembled WGS sequence"/>
</dbReference>
<comment type="similarity">
    <text evidence="1">Belongs to the LysR transcriptional regulatory family.</text>
</comment>
<feature type="domain" description="LysR substrate-binding" evidence="2">
    <location>
        <begin position="7"/>
        <end position="82"/>
    </location>
</feature>
<dbReference type="Gene3D" id="3.40.190.290">
    <property type="match status" value="1"/>
</dbReference>
<evidence type="ECO:0000313" key="3">
    <source>
        <dbReference type="EMBL" id="MFC3324242.1"/>
    </source>
</evidence>
<dbReference type="EMBL" id="JBHRVD010000001">
    <property type="protein sequence ID" value="MFC3324242.1"/>
    <property type="molecule type" value="Genomic_DNA"/>
</dbReference>
<dbReference type="InterPro" id="IPR058163">
    <property type="entry name" value="LysR-type_TF_proteobact-type"/>
</dbReference>
<accession>A0ABV7MT32</accession>
<reference evidence="4" key="1">
    <citation type="journal article" date="2019" name="Int. J. Syst. Evol. Microbiol.">
        <title>The Global Catalogue of Microorganisms (GCM) 10K type strain sequencing project: providing services to taxonomists for standard genome sequencing and annotation.</title>
        <authorList>
            <consortium name="The Broad Institute Genomics Platform"/>
            <consortium name="The Broad Institute Genome Sequencing Center for Infectious Disease"/>
            <person name="Wu L."/>
            <person name="Ma J."/>
        </authorList>
    </citation>
    <scope>NUCLEOTIDE SEQUENCE [LARGE SCALE GENOMIC DNA]</scope>
    <source>
        <strain evidence="4">ICMP 19515</strain>
    </source>
</reference>
<dbReference type="InterPro" id="IPR005119">
    <property type="entry name" value="LysR_subst-bd"/>
</dbReference>
<evidence type="ECO:0000256" key="1">
    <source>
        <dbReference type="ARBA" id="ARBA00009437"/>
    </source>
</evidence>